<dbReference type="AlphaFoldDB" id="A0A7S3VM01"/>
<feature type="compositionally biased region" description="Polar residues" evidence="1">
    <location>
        <begin position="9"/>
        <end position="22"/>
    </location>
</feature>
<proteinExistence type="predicted"/>
<feature type="region of interest" description="Disordered" evidence="1">
    <location>
        <begin position="1"/>
        <end position="26"/>
    </location>
</feature>
<evidence type="ECO:0000256" key="2">
    <source>
        <dbReference type="SAM" id="Phobius"/>
    </source>
</evidence>
<gene>
    <name evidence="3" type="ORF">DTER00134_LOCUS9276</name>
</gene>
<keyword evidence="2" id="KW-1133">Transmembrane helix</keyword>
<evidence type="ECO:0000313" key="3">
    <source>
        <dbReference type="EMBL" id="CAE0494203.1"/>
    </source>
</evidence>
<evidence type="ECO:0000256" key="1">
    <source>
        <dbReference type="SAM" id="MobiDB-lite"/>
    </source>
</evidence>
<keyword evidence="2" id="KW-0812">Transmembrane</keyword>
<name>A0A7S3VM01_DUNTE</name>
<organism evidence="3">
    <name type="scientific">Dunaliella tertiolecta</name>
    <name type="common">Green alga</name>
    <dbReference type="NCBI Taxonomy" id="3047"/>
    <lineage>
        <taxon>Eukaryota</taxon>
        <taxon>Viridiplantae</taxon>
        <taxon>Chlorophyta</taxon>
        <taxon>core chlorophytes</taxon>
        <taxon>Chlorophyceae</taxon>
        <taxon>CS clade</taxon>
        <taxon>Chlamydomonadales</taxon>
        <taxon>Dunaliellaceae</taxon>
        <taxon>Dunaliella</taxon>
    </lineage>
</organism>
<dbReference type="PANTHER" id="PTHR36042:SF1">
    <property type="entry name" value="OS05G0490900 PROTEIN"/>
    <property type="match status" value="1"/>
</dbReference>
<dbReference type="PANTHER" id="PTHR36042">
    <property type="entry name" value="OS05G0490900 PROTEIN"/>
    <property type="match status" value="1"/>
</dbReference>
<protein>
    <submittedName>
        <fullName evidence="3">Uncharacterized protein</fullName>
    </submittedName>
</protein>
<feature type="transmembrane region" description="Helical" evidence="2">
    <location>
        <begin position="98"/>
        <end position="118"/>
    </location>
</feature>
<accession>A0A7S3VM01</accession>
<dbReference type="EMBL" id="HBIP01015917">
    <property type="protein sequence ID" value="CAE0494203.1"/>
    <property type="molecule type" value="Transcribed_RNA"/>
</dbReference>
<keyword evidence="2" id="KW-0472">Membrane</keyword>
<reference evidence="3" key="1">
    <citation type="submission" date="2021-01" db="EMBL/GenBank/DDBJ databases">
        <authorList>
            <person name="Corre E."/>
            <person name="Pelletier E."/>
            <person name="Niang G."/>
            <person name="Scheremetjew M."/>
            <person name="Finn R."/>
            <person name="Kale V."/>
            <person name="Holt S."/>
            <person name="Cochrane G."/>
            <person name="Meng A."/>
            <person name="Brown T."/>
            <person name="Cohen L."/>
        </authorList>
    </citation>
    <scope>NUCLEOTIDE SEQUENCE</scope>
    <source>
        <strain evidence="3">CCMP1320</strain>
    </source>
</reference>
<sequence length="179" mass="20155">MLRAHHSQRVTSRQHASTSQLAQKPVGLQARGSVRGASSALAAVRQKHHQLQRQQLWARPSVLVRSQEPGQEEEPPWVRREKERELLAAQNAKEGFKLPWGLCLLFSVFTTIAATGSIFEYVDKNPIFGLVQPDNPLWAPILLFMAITGFPTAAYLFKLGVDGFNEFSEAQDRMDGYRK</sequence>
<feature type="transmembrane region" description="Helical" evidence="2">
    <location>
        <begin position="138"/>
        <end position="157"/>
    </location>
</feature>